<feature type="compositionally biased region" description="Polar residues" evidence="13">
    <location>
        <begin position="280"/>
        <end position="291"/>
    </location>
</feature>
<evidence type="ECO:0000256" key="9">
    <source>
        <dbReference type="ARBA" id="ARBA00023163"/>
    </source>
</evidence>
<dbReference type="GO" id="GO:0030154">
    <property type="term" value="P:cell differentiation"/>
    <property type="evidence" value="ECO:0007669"/>
    <property type="project" value="UniProtKB-KW"/>
</dbReference>
<feature type="compositionally biased region" description="Polar residues" evidence="13">
    <location>
        <begin position="592"/>
        <end position="605"/>
    </location>
</feature>
<feature type="region of interest" description="Disordered" evidence="13">
    <location>
        <begin position="672"/>
        <end position="715"/>
    </location>
</feature>
<keyword evidence="15" id="KW-1185">Reference proteome</keyword>
<feature type="compositionally biased region" description="Acidic residues" evidence="13">
    <location>
        <begin position="307"/>
        <end position="325"/>
    </location>
</feature>
<feature type="region of interest" description="Disordered" evidence="13">
    <location>
        <begin position="563"/>
        <end position="606"/>
    </location>
</feature>
<feature type="compositionally biased region" description="Polar residues" evidence="13">
    <location>
        <begin position="792"/>
        <end position="805"/>
    </location>
</feature>
<feature type="compositionally biased region" description="Acidic residues" evidence="13">
    <location>
        <begin position="395"/>
        <end position="423"/>
    </location>
</feature>
<feature type="region of interest" description="Disordered" evidence="13">
    <location>
        <begin position="456"/>
        <end position="510"/>
    </location>
</feature>
<evidence type="ECO:0000256" key="10">
    <source>
        <dbReference type="ARBA" id="ARBA00023242"/>
    </source>
</evidence>
<feature type="coiled-coil region" evidence="12">
    <location>
        <begin position="1079"/>
        <end position="1141"/>
    </location>
</feature>
<feature type="domain" description="Myelin transcription factor 1" evidence="14">
    <location>
        <begin position="629"/>
        <end position="874"/>
    </location>
</feature>
<reference evidence="16" key="1">
    <citation type="submission" date="2025-08" db="UniProtKB">
        <authorList>
            <consortium name="RefSeq"/>
        </authorList>
    </citation>
    <scope>IDENTIFICATION</scope>
</reference>
<feature type="region of interest" description="Disordered" evidence="13">
    <location>
        <begin position="762"/>
        <end position="860"/>
    </location>
</feature>
<dbReference type="Pfam" id="PF01530">
    <property type="entry name" value="zf-C2HC"/>
    <property type="match status" value="7"/>
</dbReference>
<organism evidence="15 16">
    <name type="scientific">Chanos chanos</name>
    <name type="common">Milkfish</name>
    <name type="synonym">Mugil chanos</name>
    <dbReference type="NCBI Taxonomy" id="29144"/>
    <lineage>
        <taxon>Eukaryota</taxon>
        <taxon>Metazoa</taxon>
        <taxon>Chordata</taxon>
        <taxon>Craniata</taxon>
        <taxon>Vertebrata</taxon>
        <taxon>Euteleostomi</taxon>
        <taxon>Actinopterygii</taxon>
        <taxon>Neopterygii</taxon>
        <taxon>Teleostei</taxon>
        <taxon>Ostariophysi</taxon>
        <taxon>Gonorynchiformes</taxon>
        <taxon>Chanidae</taxon>
        <taxon>Chanos</taxon>
    </lineage>
</organism>
<evidence type="ECO:0000256" key="12">
    <source>
        <dbReference type="SAM" id="Coils"/>
    </source>
</evidence>
<feature type="compositionally biased region" description="Low complexity" evidence="13">
    <location>
        <begin position="697"/>
        <end position="715"/>
    </location>
</feature>
<dbReference type="RefSeq" id="XP_030623290.1">
    <property type="nucleotide sequence ID" value="XM_030767430.1"/>
</dbReference>
<evidence type="ECO:0000256" key="8">
    <source>
        <dbReference type="ARBA" id="ARBA00023125"/>
    </source>
</evidence>
<dbReference type="PANTHER" id="PTHR10816:SF10">
    <property type="entry name" value="MYELIN TRANSCRIPTION FACTOR 1"/>
    <property type="match status" value="1"/>
</dbReference>
<dbReference type="InterPro" id="IPR036060">
    <property type="entry name" value="Znf_C2H2C_sf"/>
</dbReference>
<feature type="compositionally biased region" description="Polar residues" evidence="13">
    <location>
        <begin position="334"/>
        <end position="344"/>
    </location>
</feature>
<evidence type="ECO:0000256" key="3">
    <source>
        <dbReference type="ARBA" id="ARBA00022723"/>
    </source>
</evidence>
<keyword evidence="3" id="KW-0479">Metal-binding</keyword>
<feature type="compositionally biased region" description="Basic and acidic residues" evidence="13">
    <location>
        <begin position="497"/>
        <end position="507"/>
    </location>
</feature>
<keyword evidence="4" id="KW-0677">Repeat</keyword>
<evidence type="ECO:0000313" key="16">
    <source>
        <dbReference type="RefSeq" id="XP_030623290.1"/>
    </source>
</evidence>
<dbReference type="Proteomes" id="UP000504632">
    <property type="component" value="Chromosome 3"/>
</dbReference>
<feature type="compositionally biased region" description="Basic and acidic residues" evidence="13">
    <location>
        <begin position="462"/>
        <end position="483"/>
    </location>
</feature>
<dbReference type="SUPFAM" id="SSF103637">
    <property type="entry name" value="CCHHC domain"/>
    <property type="match status" value="7"/>
</dbReference>
<keyword evidence="6" id="KW-0862">Zinc</keyword>
<keyword evidence="7" id="KW-0805">Transcription regulation</keyword>
<evidence type="ECO:0000256" key="5">
    <source>
        <dbReference type="ARBA" id="ARBA00022771"/>
    </source>
</evidence>
<feature type="compositionally biased region" description="Acidic residues" evidence="13">
    <location>
        <begin position="361"/>
        <end position="378"/>
    </location>
</feature>
<keyword evidence="5 11" id="KW-0863">Zinc-finger</keyword>
<dbReference type="FunFam" id="4.10.320.30:FF:000001">
    <property type="entry name" value="Myelin transcription factor 1-like, a"/>
    <property type="match status" value="7"/>
</dbReference>
<feature type="compositionally biased region" description="Acidic residues" evidence="13">
    <location>
        <begin position="263"/>
        <end position="279"/>
    </location>
</feature>
<dbReference type="GeneID" id="115806613"/>
<evidence type="ECO:0000259" key="14">
    <source>
        <dbReference type="Pfam" id="PF08474"/>
    </source>
</evidence>
<evidence type="ECO:0000256" key="6">
    <source>
        <dbReference type="ARBA" id="ARBA00022833"/>
    </source>
</evidence>
<feature type="compositionally biased region" description="Acidic residues" evidence="13">
    <location>
        <begin position="149"/>
        <end position="159"/>
    </location>
</feature>
<feature type="region of interest" description="Disordered" evidence="13">
    <location>
        <begin position="104"/>
        <end position="444"/>
    </location>
</feature>
<dbReference type="InterPro" id="IPR002515">
    <property type="entry name" value="Znf_C2H2C"/>
</dbReference>
<dbReference type="AlphaFoldDB" id="A0A6J2US71"/>
<feature type="compositionally biased region" description="Polar residues" evidence="13">
    <location>
        <begin position="251"/>
        <end position="261"/>
    </location>
</feature>
<dbReference type="GO" id="GO:0000978">
    <property type="term" value="F:RNA polymerase II cis-regulatory region sequence-specific DNA binding"/>
    <property type="evidence" value="ECO:0007669"/>
    <property type="project" value="TreeGrafter"/>
</dbReference>
<dbReference type="GO" id="GO:0000981">
    <property type="term" value="F:DNA-binding transcription factor activity, RNA polymerase II-specific"/>
    <property type="evidence" value="ECO:0007669"/>
    <property type="project" value="TreeGrafter"/>
</dbReference>
<proteinExistence type="inferred from homology"/>
<keyword evidence="8" id="KW-0238">DNA-binding</keyword>
<protein>
    <submittedName>
        <fullName evidence="16">Myelin transcription factor 1</fullName>
    </submittedName>
</protein>
<dbReference type="GO" id="GO:0008270">
    <property type="term" value="F:zinc ion binding"/>
    <property type="evidence" value="ECO:0007669"/>
    <property type="project" value="UniProtKB-KW"/>
</dbReference>
<evidence type="ECO:0000256" key="2">
    <source>
        <dbReference type="ARBA" id="ARBA00010194"/>
    </source>
</evidence>
<comment type="similarity">
    <text evidence="2">Belongs to the MYT1 family.</text>
</comment>
<dbReference type="GO" id="GO:0007399">
    <property type="term" value="P:nervous system development"/>
    <property type="evidence" value="ECO:0007669"/>
    <property type="project" value="UniProtKB-KW"/>
</dbReference>
<evidence type="ECO:0000256" key="11">
    <source>
        <dbReference type="PROSITE-ProRule" id="PRU01143"/>
    </source>
</evidence>
<keyword evidence="9" id="KW-0804">Transcription</keyword>
<dbReference type="InterPro" id="IPR013681">
    <property type="entry name" value="Myelin_TF"/>
</dbReference>
<keyword evidence="10" id="KW-0539">Nucleus</keyword>
<name>A0A6J2US71_CHACN</name>
<dbReference type="OrthoDB" id="10069059at2759"/>
<dbReference type="CTD" id="557002"/>
<keyword evidence="12" id="KW-0175">Coiled coil</keyword>
<evidence type="ECO:0000313" key="15">
    <source>
        <dbReference type="Proteomes" id="UP000504632"/>
    </source>
</evidence>
<dbReference type="Gene3D" id="4.10.320.30">
    <property type="match status" value="7"/>
</dbReference>
<feature type="region of interest" description="Disordered" evidence="13">
    <location>
        <begin position="31"/>
        <end position="54"/>
    </location>
</feature>
<evidence type="ECO:0000256" key="13">
    <source>
        <dbReference type="SAM" id="MobiDB-lite"/>
    </source>
</evidence>
<evidence type="ECO:0000256" key="1">
    <source>
        <dbReference type="ARBA" id="ARBA00004123"/>
    </source>
</evidence>
<feature type="compositionally biased region" description="Basic and acidic residues" evidence="13">
    <location>
        <begin position="296"/>
        <end position="306"/>
    </location>
</feature>
<dbReference type="PANTHER" id="PTHR10816">
    <property type="entry name" value="MYELIN TRANSCRIPTION FACTOR 1-RELATED"/>
    <property type="match status" value="1"/>
</dbReference>
<feature type="compositionally biased region" description="Acidic residues" evidence="13">
    <location>
        <begin position="232"/>
        <end position="246"/>
    </location>
</feature>
<dbReference type="GO" id="GO:0005634">
    <property type="term" value="C:nucleus"/>
    <property type="evidence" value="ECO:0007669"/>
    <property type="project" value="UniProtKB-SubCell"/>
</dbReference>
<sequence length="1208" mass="133574">MKLCKTFLENEFRGQLLNQRWTRGDRVSSCESKRSKRIKMSQNTEDKRTRTRSKGIRVPLELVGQEYSCPTPGCDGLGHVSGKYARHRSALSCPLAKKRKLQEAEAEAEAEDNQPATKKKSNPLKLAMDDGFNADSDASSEAEPKEEGVDSDDDAVEKEEEPKEKEQPSEPMPEECSPVDPEEKEPVITHSATSTPEHATEEVQDKSDPTPIQVTMETESAEGLQVAAEIQTGEEEEEEEEEEMTEEDRMTQQLKTDNNPVQVEEEEDDEEDEMEEDDPQCSSQKNNSDHQYFSGDFHKLQAKDAEEEKDIDDAEGDADEEEEQITGEPAVSPATPSTSIPTQESESEVMACNNGKPDTPVTEEEGEDEEEDDEEEEQEHTSDKTSPTMVIELRSDEEVDEEEDDDDEEEEEEVDEAGDEEVDSVSQRSEVTDESETYDMTRGNLGLLEQAIALKAEQVSRGSEEGHSPEQQHYCSPDEKGSKTTDTGARRGYYNKESSRSEKKEVKCPTPGCDGTGHVTGLYPHHRSLSGCPHKDRVPPEILAMHENVLKCPTPGCTGQGHVNSNRNTHRSLSGCPIAAAGKHSKSHEKQTQPQPSVSEQSTVGPHSDRVLRPMCFVKQLEIPQYGTYRPNVVPATPRANLAKELEKYSKVSFDYASFDVQVFGKRMLAPKLPTSETSPKAFKTKPLPKASSPSHSLTGGYTKSSSSSTSSGYDYSHDAEAAHMAATAILNLSTRCWERPENLSTKQQDPTSQDMDIEVDENGTLDLSMKKSKRDGVRSPDPSSSSSSSSQQHGTVTSPNSSHAYKQEEWEGPLDYTKSSRQKEEEPEEADYTTRSYASSDGEEEDAGQESLEDRKYPGEVTTSSFKVKFPSKECKKEVLLCPTPGCDGSGHITGNYASHRSLSGCPLADKSLRTLMAAHTAELKCPTPGCDGSGHITGNYASHRSLSGCPRAKKGIKTTPTKDDKEDSELIRCPVPGCDSLGHISGKYATHRSAYGCPLAARRQKEGMLNGTPFSWKAFKTEGPTCPTPGCDGSGHANGSFLTHRSLSGCPRASANKKRARFPGDEYISKKFRASDVLDNDEDIKQLNKEISELNESNSEMEADMANLHTQISSMEKNLRNMEEENKLIEERNEALFIELSGLSQALIRSLANIRLPHIQEPITEQNFDTYVDTLTQMFTNKECYQNPENRALLESINQAVKGIEV</sequence>
<dbReference type="PROSITE" id="PS51802">
    <property type="entry name" value="ZF_CCHHC"/>
    <property type="match status" value="7"/>
</dbReference>
<feature type="compositionally biased region" description="Basic and acidic residues" evidence="13">
    <location>
        <begin position="198"/>
        <end position="208"/>
    </location>
</feature>
<accession>A0A6J2US71</accession>
<dbReference type="Pfam" id="PF08474">
    <property type="entry name" value="MYT1"/>
    <property type="match status" value="1"/>
</dbReference>
<gene>
    <name evidence="16" type="primary">myt1a</name>
</gene>
<evidence type="ECO:0000256" key="4">
    <source>
        <dbReference type="ARBA" id="ARBA00022737"/>
    </source>
</evidence>
<evidence type="ECO:0000256" key="7">
    <source>
        <dbReference type="ARBA" id="ARBA00023015"/>
    </source>
</evidence>
<dbReference type="InParanoid" id="A0A6J2US71"/>
<comment type="subcellular location">
    <subcellularLocation>
        <location evidence="1">Nucleus</location>
    </subcellularLocation>
</comment>